<dbReference type="EMBL" id="CP036298">
    <property type="protein sequence ID" value="QDV27916.1"/>
    <property type="molecule type" value="Genomic_DNA"/>
</dbReference>
<feature type="region of interest" description="Disordered" evidence="1">
    <location>
        <begin position="129"/>
        <end position="177"/>
    </location>
</feature>
<feature type="chain" id="PRO_5021914631" evidence="2">
    <location>
        <begin position="25"/>
        <end position="177"/>
    </location>
</feature>
<accession>A0A518GH44</accession>
<name>A0A518GH44_9BACT</name>
<feature type="compositionally biased region" description="Polar residues" evidence="1">
    <location>
        <begin position="138"/>
        <end position="165"/>
    </location>
</feature>
<keyword evidence="4" id="KW-1185">Reference proteome</keyword>
<protein>
    <submittedName>
        <fullName evidence="3">Uncharacterized protein</fullName>
    </submittedName>
</protein>
<dbReference type="AlphaFoldDB" id="A0A518GH44"/>
<keyword evidence="2" id="KW-0732">Signal</keyword>
<reference evidence="3 4" key="1">
    <citation type="submission" date="2019-02" db="EMBL/GenBank/DDBJ databases">
        <title>Deep-cultivation of Planctomycetes and their phenomic and genomic characterization uncovers novel biology.</title>
        <authorList>
            <person name="Wiegand S."/>
            <person name="Jogler M."/>
            <person name="Boedeker C."/>
            <person name="Pinto D."/>
            <person name="Vollmers J."/>
            <person name="Rivas-Marin E."/>
            <person name="Kohn T."/>
            <person name="Peeters S.H."/>
            <person name="Heuer A."/>
            <person name="Rast P."/>
            <person name="Oberbeckmann S."/>
            <person name="Bunk B."/>
            <person name="Jeske O."/>
            <person name="Meyerdierks A."/>
            <person name="Storesund J.E."/>
            <person name="Kallscheuer N."/>
            <person name="Luecker S."/>
            <person name="Lage O.M."/>
            <person name="Pohl T."/>
            <person name="Merkel B.J."/>
            <person name="Hornburger P."/>
            <person name="Mueller R.-W."/>
            <person name="Bruemmer F."/>
            <person name="Labrenz M."/>
            <person name="Spormann A.M."/>
            <person name="Op den Camp H."/>
            <person name="Overmann J."/>
            <person name="Amann R."/>
            <person name="Jetten M.S.M."/>
            <person name="Mascher T."/>
            <person name="Medema M.H."/>
            <person name="Devos D.P."/>
            <person name="Kaster A.-K."/>
            <person name="Ovreas L."/>
            <person name="Rohde M."/>
            <person name="Galperin M.Y."/>
            <person name="Jogler C."/>
        </authorList>
    </citation>
    <scope>NUCLEOTIDE SEQUENCE [LARGE SCALE GENOMIC DNA]</scope>
    <source>
        <strain evidence="3 4">Q31a</strain>
    </source>
</reference>
<dbReference type="PROSITE" id="PS51257">
    <property type="entry name" value="PROKAR_LIPOPROTEIN"/>
    <property type="match status" value="1"/>
</dbReference>
<evidence type="ECO:0000256" key="2">
    <source>
        <dbReference type="SAM" id="SignalP"/>
    </source>
</evidence>
<sequence length="177" mass="19673" precursor="true">MSLSRKVANGSAIFMIAAASCVGAAERPTMKHDTCDPRPDILAHPLYDAHTPYRLQYNRPRNLSGWLASKIAPSSQEAMVWRENTQAGRYDQHHMPAVYKRYYYPKPWEVLQTGARPDHRLDATPPMVNSIPEPIAENSAQAPLQLSTPPNNRSILSNPDTSSRVQPPAPLGPLPIE</sequence>
<dbReference type="RefSeq" id="WP_145086054.1">
    <property type="nucleotide sequence ID" value="NZ_CP036298.1"/>
</dbReference>
<gene>
    <name evidence="3" type="ORF">Q31a_63090</name>
</gene>
<evidence type="ECO:0000313" key="4">
    <source>
        <dbReference type="Proteomes" id="UP000318017"/>
    </source>
</evidence>
<dbReference type="KEGG" id="ahel:Q31a_63090"/>
<feature type="signal peptide" evidence="2">
    <location>
        <begin position="1"/>
        <end position="24"/>
    </location>
</feature>
<evidence type="ECO:0000313" key="3">
    <source>
        <dbReference type="EMBL" id="QDV27916.1"/>
    </source>
</evidence>
<dbReference type="Proteomes" id="UP000318017">
    <property type="component" value="Chromosome"/>
</dbReference>
<evidence type="ECO:0000256" key="1">
    <source>
        <dbReference type="SAM" id="MobiDB-lite"/>
    </source>
</evidence>
<dbReference type="OrthoDB" id="257652at2"/>
<organism evidence="3 4">
    <name type="scientific">Aureliella helgolandensis</name>
    <dbReference type="NCBI Taxonomy" id="2527968"/>
    <lineage>
        <taxon>Bacteria</taxon>
        <taxon>Pseudomonadati</taxon>
        <taxon>Planctomycetota</taxon>
        <taxon>Planctomycetia</taxon>
        <taxon>Pirellulales</taxon>
        <taxon>Pirellulaceae</taxon>
        <taxon>Aureliella</taxon>
    </lineage>
</organism>
<feature type="compositionally biased region" description="Pro residues" evidence="1">
    <location>
        <begin position="167"/>
        <end position="177"/>
    </location>
</feature>
<proteinExistence type="predicted"/>